<sequence>MTTSIVPADSAEARRRLADTLTAQGALAPGSPWHAAFAETPREVFVPRFTIAGPDGRRDIEPGDPGYLGAVYADTTLTIRRDSAGTPVSSSSQPSLMARMLETFTVPDGARVLEIGTGTGYNTALLCHRFGAGQVTSIDVDPDLTAAARERLAASGHTPLVLAGDGIEGHAGGAPYEGILATCGVDRLPTAWPQQVRSGGLIVTNIGNGVATLTVDEDGSASGSFLLDDAMFMRARPHPGHTAPAANQFTGLIMNSAGNSRTEAARVPIEEVVHATAHEIWMLHHDVLAMTFDPGGHTVFGLVHPPSGSWARITPDGGQVTITHAGPRDLWAERLDLTASWITADRPGPSAYTLTVSSCGAHTIRRTGSSPAVWTL</sequence>
<comment type="subcellular location">
    <subcellularLocation>
        <location evidence="1">Cytoplasm</location>
    </subcellularLocation>
</comment>
<dbReference type="GO" id="GO:0032259">
    <property type="term" value="P:methylation"/>
    <property type="evidence" value="ECO:0007669"/>
    <property type="project" value="UniProtKB-KW"/>
</dbReference>
<evidence type="ECO:0000256" key="5">
    <source>
        <dbReference type="ARBA" id="ARBA00022490"/>
    </source>
</evidence>
<dbReference type="Proteomes" id="UP001291653">
    <property type="component" value="Unassembled WGS sequence"/>
</dbReference>
<dbReference type="EC" id="2.1.1.77" evidence="3"/>
<evidence type="ECO:0000313" key="13">
    <source>
        <dbReference type="Proteomes" id="UP001291653"/>
    </source>
</evidence>
<organism evidence="12 13">
    <name type="scientific">Streptomyces yaizuensis</name>
    <dbReference type="NCBI Taxonomy" id="2989713"/>
    <lineage>
        <taxon>Bacteria</taxon>
        <taxon>Bacillati</taxon>
        <taxon>Actinomycetota</taxon>
        <taxon>Actinomycetes</taxon>
        <taxon>Kitasatosporales</taxon>
        <taxon>Streptomycetaceae</taxon>
        <taxon>Streptomyces</taxon>
    </lineage>
</organism>
<keyword evidence="5" id="KW-0963">Cytoplasm</keyword>
<keyword evidence="6 12" id="KW-0489">Methyltransferase</keyword>
<evidence type="ECO:0000256" key="7">
    <source>
        <dbReference type="ARBA" id="ARBA00022679"/>
    </source>
</evidence>
<dbReference type="PANTHER" id="PTHR11579">
    <property type="entry name" value="PROTEIN-L-ISOASPARTATE O-METHYLTRANSFERASE"/>
    <property type="match status" value="1"/>
</dbReference>
<dbReference type="RefSeq" id="WP_323444795.1">
    <property type="nucleotide sequence ID" value="NZ_BSBI01000001.1"/>
</dbReference>
<evidence type="ECO:0000256" key="11">
    <source>
        <dbReference type="ARBA" id="ARBA00031350"/>
    </source>
</evidence>
<name>A0ABQ5NQK7_9ACTN</name>
<comment type="similarity">
    <text evidence="2">Belongs to the methyltransferase superfamily. L-isoaspartyl/D-aspartyl protein methyltransferase family.</text>
</comment>
<accession>A0ABQ5NQK7</accession>
<dbReference type="InterPro" id="IPR000682">
    <property type="entry name" value="PCMT"/>
</dbReference>
<evidence type="ECO:0000256" key="2">
    <source>
        <dbReference type="ARBA" id="ARBA00005369"/>
    </source>
</evidence>
<evidence type="ECO:0000256" key="10">
    <source>
        <dbReference type="ARBA" id="ARBA00031323"/>
    </source>
</evidence>
<evidence type="ECO:0000256" key="4">
    <source>
        <dbReference type="ARBA" id="ARBA00013346"/>
    </source>
</evidence>
<reference evidence="12 13" key="1">
    <citation type="submission" date="2022-10" db="EMBL/GenBank/DDBJ databases">
        <title>Draft genome sequence of Streptomyces sp. YSPA8.</title>
        <authorList>
            <person name="Moriuchi R."/>
            <person name="Dohra H."/>
            <person name="Yamamura H."/>
            <person name="Kodani S."/>
        </authorList>
    </citation>
    <scope>NUCLEOTIDE SEQUENCE [LARGE SCALE GENOMIC DNA]</scope>
    <source>
        <strain evidence="12 13">YSPA8</strain>
    </source>
</reference>
<proteinExistence type="inferred from homology"/>
<dbReference type="EMBL" id="BSBI01000001">
    <property type="protein sequence ID" value="GLF92667.1"/>
    <property type="molecule type" value="Genomic_DNA"/>
</dbReference>
<dbReference type="PANTHER" id="PTHR11579:SF0">
    <property type="entry name" value="PROTEIN-L-ISOASPARTATE(D-ASPARTATE) O-METHYLTRANSFERASE"/>
    <property type="match status" value="1"/>
</dbReference>
<dbReference type="Pfam" id="PF01135">
    <property type="entry name" value="PCMT"/>
    <property type="match status" value="1"/>
</dbReference>
<evidence type="ECO:0000313" key="12">
    <source>
        <dbReference type="EMBL" id="GLF92667.1"/>
    </source>
</evidence>
<evidence type="ECO:0000256" key="3">
    <source>
        <dbReference type="ARBA" id="ARBA00011890"/>
    </source>
</evidence>
<protein>
    <recommendedName>
        <fullName evidence="4">Protein-L-isoaspartate O-methyltransferase</fullName>
        <ecNumber evidence="3">2.1.1.77</ecNumber>
    </recommendedName>
    <alternativeName>
        <fullName evidence="11">L-isoaspartyl protein carboxyl methyltransferase</fullName>
    </alternativeName>
    <alternativeName>
        <fullName evidence="9">Protein L-isoaspartyl methyltransferase</fullName>
    </alternativeName>
    <alternativeName>
        <fullName evidence="10">Protein-beta-aspartate methyltransferase</fullName>
    </alternativeName>
</protein>
<keyword evidence="7" id="KW-0808">Transferase</keyword>
<gene>
    <name evidence="12" type="ORF">SYYSPA8_00240</name>
</gene>
<dbReference type="GO" id="GO:0008168">
    <property type="term" value="F:methyltransferase activity"/>
    <property type="evidence" value="ECO:0007669"/>
    <property type="project" value="UniProtKB-KW"/>
</dbReference>
<keyword evidence="8" id="KW-0949">S-adenosyl-L-methionine</keyword>
<comment type="caution">
    <text evidence="12">The sequence shown here is derived from an EMBL/GenBank/DDBJ whole genome shotgun (WGS) entry which is preliminary data.</text>
</comment>
<dbReference type="InterPro" id="IPR029063">
    <property type="entry name" value="SAM-dependent_MTases_sf"/>
</dbReference>
<evidence type="ECO:0000256" key="8">
    <source>
        <dbReference type="ARBA" id="ARBA00022691"/>
    </source>
</evidence>
<evidence type="ECO:0000256" key="1">
    <source>
        <dbReference type="ARBA" id="ARBA00004496"/>
    </source>
</evidence>
<keyword evidence="13" id="KW-1185">Reference proteome</keyword>
<dbReference type="SUPFAM" id="SSF53335">
    <property type="entry name" value="S-adenosyl-L-methionine-dependent methyltransferases"/>
    <property type="match status" value="1"/>
</dbReference>
<dbReference type="CDD" id="cd02440">
    <property type="entry name" value="AdoMet_MTases"/>
    <property type="match status" value="1"/>
</dbReference>
<evidence type="ECO:0000256" key="9">
    <source>
        <dbReference type="ARBA" id="ARBA00030757"/>
    </source>
</evidence>
<dbReference type="Gene3D" id="3.40.50.150">
    <property type="entry name" value="Vaccinia Virus protein VP39"/>
    <property type="match status" value="1"/>
</dbReference>
<evidence type="ECO:0000256" key="6">
    <source>
        <dbReference type="ARBA" id="ARBA00022603"/>
    </source>
</evidence>